<dbReference type="Pfam" id="PF17900">
    <property type="entry name" value="Peptidase_M1_N"/>
    <property type="match status" value="1"/>
</dbReference>
<dbReference type="CDD" id="cd09601">
    <property type="entry name" value="M1_APN-Q_like"/>
    <property type="match status" value="1"/>
</dbReference>
<evidence type="ECO:0000256" key="6">
    <source>
        <dbReference type="ARBA" id="ARBA00022801"/>
    </source>
</evidence>
<reference evidence="17" key="1">
    <citation type="submission" date="2021-01" db="UniProtKB">
        <authorList>
            <consortium name="EnsemblPlants"/>
        </authorList>
    </citation>
    <scope>IDENTIFICATION</scope>
</reference>
<dbReference type="PANTHER" id="PTHR11533">
    <property type="entry name" value="PROTEASE M1 ZINC METALLOPROTEASE"/>
    <property type="match status" value="1"/>
</dbReference>
<feature type="domain" description="Peptidase M1 membrane alanine aminopeptidase" evidence="14">
    <location>
        <begin position="241"/>
        <end position="456"/>
    </location>
</feature>
<dbReference type="EC" id="3.4.11.-" evidence="13"/>
<keyword evidence="5 11" id="KW-0479">Metal-binding</keyword>
<feature type="binding site" evidence="11">
    <location>
        <position position="312"/>
    </location>
    <ligand>
        <name>Zn(2+)</name>
        <dbReference type="ChEBI" id="CHEBI:29105"/>
        <note>catalytic</note>
    </ligand>
</feature>
<evidence type="ECO:0000259" key="14">
    <source>
        <dbReference type="Pfam" id="PF01433"/>
    </source>
</evidence>
<keyword evidence="9 13" id="KW-0482">Metalloprotease</keyword>
<feature type="domain" description="Aminopeptidase N-like N-terminal" evidence="16">
    <location>
        <begin position="23"/>
        <end position="206"/>
    </location>
</feature>
<evidence type="ECO:0000256" key="5">
    <source>
        <dbReference type="ARBA" id="ARBA00022723"/>
    </source>
</evidence>
<accession>A0A7N0V8D3</accession>
<comment type="cofactor">
    <cofactor evidence="11 13">
        <name>Zn(2+)</name>
        <dbReference type="ChEBI" id="CHEBI:29105"/>
    </cofactor>
    <text evidence="11 13">Binds 1 zinc ion per subunit.</text>
</comment>
<evidence type="ECO:0000256" key="10">
    <source>
        <dbReference type="PIRSR" id="PIRSR634016-1"/>
    </source>
</evidence>
<dbReference type="Proteomes" id="UP000594263">
    <property type="component" value="Unplaced"/>
</dbReference>
<evidence type="ECO:0000256" key="4">
    <source>
        <dbReference type="ARBA" id="ARBA00022670"/>
    </source>
</evidence>
<evidence type="ECO:0000256" key="3">
    <source>
        <dbReference type="ARBA" id="ARBA00022438"/>
    </source>
</evidence>
<sequence length="844" mass="94109">MSQLLLMIKIKFRGKLRLPTFAVPSRYDLRLRPDLVELKFDGSVKINVDVVSDTAFLVLNAAALNVTPGSVRFRISEDEILEPIWTGLFEEDQILVLEFSDKLPLGAGVLSIDFQGTLNDELRGFYRSAYGPGISGNIAATQFEPIDARRMFPCWDEPAFKATFKITLDVPSDLLALSNMPIAEETINGNIKTLIHQESPIMSTYLVAVVVGSFDFVEGHTGDGVKVRVYCPVGKSEEGKFALNIALKTLDIYKEFFSVPYTLPKLDLIGIPDFAAGGMENYGLITFALELLYVNQDSEARDLLNVANVVTHELGHMWTGDLVTMEWWTDLWLNEGFASWLATYAVGHLFPEWNSWTQFLQSSALALSKDGKSNSHPIEVPIKKTSDINEVLDTITYDKGSAILQMLHTYLGPDKFQRSIASYIQEYSWSNANTDDLWAVLTRVSGMPVKKVMSGWTKQQGYPVISVKADNNSLEFKQAQFLSTGSRGHGQWIVPITLCCGFYDTCHSFLLSKKSQVIDMKEMGGCSCTENGACPWIKVNTDQTGFYRVKYEEEQISRLLIAVEKHELSASDRFGVLDDLLALSAAYHLPLASLLTSVDSYTEEDDYVVLSNMRIVSNTVARIAADATPQLTNCVKKIFINIFEKSAQKLGWDPKQDDSLLDALMRGDVLYALALLRHDATLQEATRRFHAYLADRNNSFASSDTRRAAFVAVMQNVTMHNQADYLSLLTLYNETDDYTEKSQIIGSLTTCPDSGIVSQTLEYLLTSGVPLGYSYNALGAVSWEGREAAWIWLKDNWETLSRISRGNMGAAIDRVIPKVCSCSDSPGVQTFFFISGQIQSSFIH</sequence>
<dbReference type="InterPro" id="IPR042097">
    <property type="entry name" value="Aminopeptidase_N-like_N_sf"/>
</dbReference>
<keyword evidence="8" id="KW-0492">Microsome</keyword>
<dbReference type="EnsemblPlants" id="Kaladp0102s0159.1.v1.1">
    <property type="protein sequence ID" value="Kaladp0102s0159.1.v1.1"/>
    <property type="gene ID" value="Kaladp0102s0159.v1.1"/>
</dbReference>
<keyword evidence="3 13" id="KW-0031">Aminopeptidase</keyword>
<evidence type="ECO:0000256" key="13">
    <source>
        <dbReference type="RuleBase" id="RU364040"/>
    </source>
</evidence>
<evidence type="ECO:0000256" key="11">
    <source>
        <dbReference type="PIRSR" id="PIRSR634016-3"/>
    </source>
</evidence>
<dbReference type="InterPro" id="IPR014782">
    <property type="entry name" value="Peptidase_M1_dom"/>
</dbReference>
<proteinExistence type="inferred from homology"/>
<dbReference type="GO" id="GO:0070006">
    <property type="term" value="F:metalloaminopeptidase activity"/>
    <property type="evidence" value="ECO:0007669"/>
    <property type="project" value="TreeGrafter"/>
</dbReference>
<dbReference type="GO" id="GO:0016020">
    <property type="term" value="C:membrane"/>
    <property type="evidence" value="ECO:0007669"/>
    <property type="project" value="TreeGrafter"/>
</dbReference>
<dbReference type="SUPFAM" id="SSF55486">
    <property type="entry name" value="Metalloproteases ('zincins'), catalytic domain"/>
    <property type="match status" value="1"/>
</dbReference>
<dbReference type="GO" id="GO:0005737">
    <property type="term" value="C:cytoplasm"/>
    <property type="evidence" value="ECO:0007669"/>
    <property type="project" value="TreeGrafter"/>
</dbReference>
<dbReference type="SUPFAM" id="SSF63737">
    <property type="entry name" value="Leukotriene A4 hydrolase N-terminal domain"/>
    <property type="match status" value="1"/>
</dbReference>
<dbReference type="FunFam" id="1.10.390.10:FF:000001">
    <property type="entry name" value="Aminopeptidase"/>
    <property type="match status" value="1"/>
</dbReference>
<name>A0A7N0V8D3_KALFE</name>
<evidence type="ECO:0000259" key="16">
    <source>
        <dbReference type="Pfam" id="PF17900"/>
    </source>
</evidence>
<dbReference type="PANTHER" id="PTHR11533:SF174">
    <property type="entry name" value="PUROMYCIN-SENSITIVE AMINOPEPTIDASE-RELATED"/>
    <property type="match status" value="1"/>
</dbReference>
<organism evidence="17 18">
    <name type="scientific">Kalanchoe fedtschenkoi</name>
    <name type="common">Lavender scallops</name>
    <name type="synonym">South American air plant</name>
    <dbReference type="NCBI Taxonomy" id="63787"/>
    <lineage>
        <taxon>Eukaryota</taxon>
        <taxon>Viridiplantae</taxon>
        <taxon>Streptophyta</taxon>
        <taxon>Embryophyta</taxon>
        <taxon>Tracheophyta</taxon>
        <taxon>Spermatophyta</taxon>
        <taxon>Magnoliopsida</taxon>
        <taxon>eudicotyledons</taxon>
        <taxon>Gunneridae</taxon>
        <taxon>Pentapetalae</taxon>
        <taxon>Saxifragales</taxon>
        <taxon>Crassulaceae</taxon>
        <taxon>Kalanchoe</taxon>
    </lineage>
</organism>
<dbReference type="PRINTS" id="PR00756">
    <property type="entry name" value="ALADIPTASE"/>
</dbReference>
<evidence type="ECO:0000256" key="1">
    <source>
        <dbReference type="ARBA" id="ARBA00004174"/>
    </source>
</evidence>
<dbReference type="Pfam" id="PF11838">
    <property type="entry name" value="ERAP1_C"/>
    <property type="match status" value="1"/>
</dbReference>
<keyword evidence="7 11" id="KW-0862">Zinc</keyword>
<dbReference type="GO" id="GO:0008270">
    <property type="term" value="F:zinc ion binding"/>
    <property type="evidence" value="ECO:0007669"/>
    <property type="project" value="UniProtKB-UniRule"/>
</dbReference>
<evidence type="ECO:0000259" key="15">
    <source>
        <dbReference type="Pfam" id="PF11838"/>
    </source>
</evidence>
<dbReference type="Gene3D" id="1.25.50.20">
    <property type="match status" value="1"/>
</dbReference>
<dbReference type="InterPro" id="IPR001930">
    <property type="entry name" value="Peptidase_M1"/>
</dbReference>
<dbReference type="Gene3D" id="1.10.390.10">
    <property type="entry name" value="Neutral Protease Domain 2"/>
    <property type="match status" value="1"/>
</dbReference>
<dbReference type="InterPro" id="IPR045357">
    <property type="entry name" value="Aminopeptidase_N-like_N"/>
</dbReference>
<dbReference type="InterPro" id="IPR024571">
    <property type="entry name" value="ERAP1-like_C_dom"/>
</dbReference>
<feature type="site" description="Transition state stabilizer" evidence="12">
    <location>
        <position position="397"/>
    </location>
</feature>
<comment type="subcellular location">
    <subcellularLocation>
        <location evidence="1">Microsome membrane</location>
        <topology evidence="1">Peripheral membrane protein</topology>
    </subcellularLocation>
</comment>
<feature type="domain" description="ERAP1-like C-terminal" evidence="15">
    <location>
        <begin position="536"/>
        <end position="826"/>
    </location>
</feature>
<feature type="binding site" evidence="11">
    <location>
        <position position="316"/>
    </location>
    <ligand>
        <name>Zn(2+)</name>
        <dbReference type="ChEBI" id="CHEBI:29105"/>
        <note>catalytic</note>
    </ligand>
</feature>
<dbReference type="InterPro" id="IPR027268">
    <property type="entry name" value="Peptidase_M4/M1_CTD_sf"/>
</dbReference>
<dbReference type="InterPro" id="IPR034016">
    <property type="entry name" value="M1_APN-typ"/>
</dbReference>
<comment type="similarity">
    <text evidence="2 13">Belongs to the peptidase M1 family.</text>
</comment>
<dbReference type="GO" id="GO:0005615">
    <property type="term" value="C:extracellular space"/>
    <property type="evidence" value="ECO:0007669"/>
    <property type="project" value="TreeGrafter"/>
</dbReference>
<dbReference type="Gramene" id="Kaladp0102s0159.1.v1.1">
    <property type="protein sequence ID" value="Kaladp0102s0159.1.v1.1"/>
    <property type="gene ID" value="Kaladp0102s0159.v1.1"/>
</dbReference>
<keyword evidence="6 13" id="KW-0378">Hydrolase</keyword>
<dbReference type="Pfam" id="PF01433">
    <property type="entry name" value="Peptidase_M1"/>
    <property type="match status" value="1"/>
</dbReference>
<keyword evidence="8" id="KW-0256">Endoplasmic reticulum</keyword>
<keyword evidence="18" id="KW-1185">Reference proteome</keyword>
<evidence type="ECO:0000256" key="9">
    <source>
        <dbReference type="ARBA" id="ARBA00023049"/>
    </source>
</evidence>
<evidence type="ECO:0000313" key="18">
    <source>
        <dbReference type="Proteomes" id="UP000594263"/>
    </source>
</evidence>
<keyword evidence="4 13" id="KW-0645">Protease</keyword>
<feature type="active site" description="Proton acceptor" evidence="10">
    <location>
        <position position="313"/>
    </location>
</feature>
<dbReference type="GO" id="GO:0006508">
    <property type="term" value="P:proteolysis"/>
    <property type="evidence" value="ECO:0007669"/>
    <property type="project" value="UniProtKB-KW"/>
</dbReference>
<evidence type="ECO:0000256" key="8">
    <source>
        <dbReference type="ARBA" id="ARBA00022848"/>
    </source>
</evidence>
<protein>
    <recommendedName>
        <fullName evidence="13">Aminopeptidase</fullName>
        <ecNumber evidence="13">3.4.11.-</ecNumber>
    </recommendedName>
</protein>
<dbReference type="AlphaFoldDB" id="A0A7N0V8D3"/>
<feature type="binding site" evidence="11">
    <location>
        <position position="335"/>
    </location>
    <ligand>
        <name>Zn(2+)</name>
        <dbReference type="ChEBI" id="CHEBI:29105"/>
        <note>catalytic</note>
    </ligand>
</feature>
<dbReference type="Gene3D" id="2.60.40.1730">
    <property type="entry name" value="tricorn interacting facor f3 domain"/>
    <property type="match status" value="1"/>
</dbReference>
<evidence type="ECO:0000256" key="7">
    <source>
        <dbReference type="ARBA" id="ARBA00022833"/>
    </source>
</evidence>
<evidence type="ECO:0000313" key="17">
    <source>
        <dbReference type="EnsemblPlants" id="Kaladp0102s0159.1.v1.1"/>
    </source>
</evidence>
<evidence type="ECO:0000256" key="2">
    <source>
        <dbReference type="ARBA" id="ARBA00010136"/>
    </source>
</evidence>
<dbReference type="InterPro" id="IPR050344">
    <property type="entry name" value="Peptidase_M1_aminopeptidases"/>
</dbReference>
<dbReference type="Gene3D" id="2.60.40.1910">
    <property type="match status" value="1"/>
</dbReference>
<dbReference type="GO" id="GO:0042277">
    <property type="term" value="F:peptide binding"/>
    <property type="evidence" value="ECO:0007669"/>
    <property type="project" value="TreeGrafter"/>
</dbReference>
<evidence type="ECO:0000256" key="12">
    <source>
        <dbReference type="PIRSR" id="PIRSR634016-4"/>
    </source>
</evidence>
<dbReference type="GO" id="GO:0043171">
    <property type="term" value="P:peptide catabolic process"/>
    <property type="evidence" value="ECO:0007669"/>
    <property type="project" value="TreeGrafter"/>
</dbReference>